<evidence type="ECO:0000259" key="2">
    <source>
        <dbReference type="Pfam" id="PF22669"/>
    </source>
</evidence>
<dbReference type="AlphaFoldDB" id="A0A388KAK2"/>
<protein>
    <recommendedName>
        <fullName evidence="2">Inositol polyphosphate-related phosphatase domain-containing protein</fullName>
    </recommendedName>
</protein>
<name>A0A388KAK2_CHABU</name>
<dbReference type="Pfam" id="PF22669">
    <property type="entry name" value="Exo_endo_phos2"/>
    <property type="match status" value="1"/>
</dbReference>
<dbReference type="EMBL" id="BFEA01000082">
    <property type="protein sequence ID" value="GBG67088.1"/>
    <property type="molecule type" value="Genomic_DNA"/>
</dbReference>
<dbReference type="OMA" id="AAERTHI"/>
<dbReference type="Gramene" id="GBG67088">
    <property type="protein sequence ID" value="GBG67088"/>
    <property type="gene ID" value="CBR_g78869"/>
</dbReference>
<keyword evidence="4" id="KW-1185">Reference proteome</keyword>
<proteinExistence type="inferred from homology"/>
<feature type="domain" description="Inositol polyphosphate-related phosphatase" evidence="2">
    <location>
        <begin position="3"/>
        <end position="135"/>
    </location>
</feature>
<evidence type="ECO:0000313" key="4">
    <source>
        <dbReference type="Proteomes" id="UP000265515"/>
    </source>
</evidence>
<organism evidence="3 4">
    <name type="scientific">Chara braunii</name>
    <name type="common">Braun's stonewort</name>
    <dbReference type="NCBI Taxonomy" id="69332"/>
    <lineage>
        <taxon>Eukaryota</taxon>
        <taxon>Viridiplantae</taxon>
        <taxon>Streptophyta</taxon>
        <taxon>Charophyceae</taxon>
        <taxon>Charales</taxon>
        <taxon>Characeae</taxon>
        <taxon>Chara</taxon>
    </lineage>
</organism>
<dbReference type="OrthoDB" id="62798at2759"/>
<reference evidence="3 4" key="1">
    <citation type="journal article" date="2018" name="Cell">
        <title>The Chara Genome: Secondary Complexity and Implications for Plant Terrestrialization.</title>
        <authorList>
            <person name="Nishiyama T."/>
            <person name="Sakayama H."/>
            <person name="Vries J.D."/>
            <person name="Buschmann H."/>
            <person name="Saint-Marcoux D."/>
            <person name="Ullrich K.K."/>
            <person name="Haas F.B."/>
            <person name="Vanderstraeten L."/>
            <person name="Becker D."/>
            <person name="Lang D."/>
            <person name="Vosolsobe S."/>
            <person name="Rombauts S."/>
            <person name="Wilhelmsson P.K.I."/>
            <person name="Janitza P."/>
            <person name="Kern R."/>
            <person name="Heyl A."/>
            <person name="Rumpler F."/>
            <person name="Villalobos L.I.A.C."/>
            <person name="Clay J.M."/>
            <person name="Skokan R."/>
            <person name="Toyoda A."/>
            <person name="Suzuki Y."/>
            <person name="Kagoshima H."/>
            <person name="Schijlen E."/>
            <person name="Tajeshwar N."/>
            <person name="Catarino B."/>
            <person name="Hetherington A.J."/>
            <person name="Saltykova A."/>
            <person name="Bonnot C."/>
            <person name="Breuninger H."/>
            <person name="Symeonidi A."/>
            <person name="Radhakrishnan G.V."/>
            <person name="Van Nieuwerburgh F."/>
            <person name="Deforce D."/>
            <person name="Chang C."/>
            <person name="Karol K.G."/>
            <person name="Hedrich R."/>
            <person name="Ulvskov P."/>
            <person name="Glockner G."/>
            <person name="Delwiche C.F."/>
            <person name="Petrasek J."/>
            <person name="Van de Peer Y."/>
            <person name="Friml J."/>
            <person name="Beilby M."/>
            <person name="Dolan L."/>
            <person name="Kohara Y."/>
            <person name="Sugano S."/>
            <person name="Fujiyama A."/>
            <person name="Delaux P.-M."/>
            <person name="Quint M."/>
            <person name="TheiBen G."/>
            <person name="Hagemann M."/>
            <person name="Harholt J."/>
            <person name="Dunand C."/>
            <person name="Zachgo S."/>
            <person name="Langdale J."/>
            <person name="Maumus F."/>
            <person name="Straeten D.V.D."/>
            <person name="Gould S.B."/>
            <person name="Rensing S.A."/>
        </authorList>
    </citation>
    <scope>NUCLEOTIDE SEQUENCE [LARGE SCALE GENOMIC DNA]</scope>
    <source>
        <strain evidence="3 4">S276</strain>
    </source>
</reference>
<dbReference type="PANTHER" id="PTHR11200">
    <property type="entry name" value="INOSITOL 5-PHOSPHATASE"/>
    <property type="match status" value="1"/>
</dbReference>
<evidence type="ECO:0000313" key="3">
    <source>
        <dbReference type="EMBL" id="GBG67088.1"/>
    </source>
</evidence>
<dbReference type="SUPFAM" id="SSF56219">
    <property type="entry name" value="DNase I-like"/>
    <property type="match status" value="1"/>
</dbReference>
<dbReference type="GO" id="GO:0004439">
    <property type="term" value="F:phosphatidylinositol-4,5-bisphosphate 5-phosphatase activity"/>
    <property type="evidence" value="ECO:0007669"/>
    <property type="project" value="TreeGrafter"/>
</dbReference>
<dbReference type="InterPro" id="IPR036691">
    <property type="entry name" value="Endo/exonu/phosph_ase_sf"/>
</dbReference>
<accession>A0A388KAK2</accession>
<dbReference type="GO" id="GO:0046856">
    <property type="term" value="P:phosphatidylinositol dephosphorylation"/>
    <property type="evidence" value="ECO:0007669"/>
    <property type="project" value="InterPro"/>
</dbReference>
<gene>
    <name evidence="3" type="ORF">CBR_g78869</name>
</gene>
<evidence type="ECO:0000256" key="1">
    <source>
        <dbReference type="ARBA" id="ARBA00010768"/>
    </source>
</evidence>
<comment type="caution">
    <text evidence="3">The sequence shown here is derived from an EMBL/GenBank/DDBJ whole genome shotgun (WGS) entry which is preliminary data.</text>
</comment>
<dbReference type="PANTHER" id="PTHR11200:SF291">
    <property type="entry name" value="INOSITOL 5-PHOSPHATASE"/>
    <property type="match status" value="1"/>
</dbReference>
<dbReference type="InterPro" id="IPR000300">
    <property type="entry name" value="IPPc"/>
</dbReference>
<dbReference type="InterPro" id="IPR046985">
    <property type="entry name" value="IP5"/>
</dbReference>
<comment type="similarity">
    <text evidence="1">Belongs to the inositol polyphosphate 5-phosphatase family.</text>
</comment>
<sequence length="343" mass="38464">MLNQFHHLFWMGDLNYRLGYPTEADEGYPTTPRKSVFNEVVEKIKLKSFKDLLSNDELTKERKAGQVFADFKEGEINFAPTFKMVRGEEDQYMEKRLPAWCDRILWRSLSGCKANLAQLYSAPSVKTSDHKPVAAKFHLNVSALPTDDEVDGSKPQYKLRLLSLSARGLKKGDVMGLSDPLWSLLAIIPKERVTLCAIRRVGIPMRSDAVPEMDLPAIELKTSSLERLEREHVYLKVRDSDLIVDNDTLGHGVMSLASAVAAYRSKLRHSTIPQHPVHFQINLSHSGIAEGQLQGQMELQKVSRRGSIGVRNVVLLRRLIPSLGVRSGSGSAAERTHILKQAT</sequence>
<dbReference type="Gene3D" id="3.60.10.10">
    <property type="entry name" value="Endonuclease/exonuclease/phosphatase"/>
    <property type="match status" value="1"/>
</dbReference>
<dbReference type="Proteomes" id="UP000265515">
    <property type="component" value="Unassembled WGS sequence"/>
</dbReference>
<dbReference type="STRING" id="69332.A0A388KAK2"/>